<dbReference type="AlphaFoldDB" id="A0A9D2MCH4"/>
<dbReference type="InterPro" id="IPR002678">
    <property type="entry name" value="DUF34/NIF3"/>
</dbReference>
<gene>
    <name evidence="5" type="ORF">H9714_07985</name>
</gene>
<evidence type="ECO:0000256" key="2">
    <source>
        <dbReference type="ARBA" id="ARBA00022112"/>
    </source>
</evidence>
<feature type="binding site" evidence="4">
    <location>
        <position position="228"/>
    </location>
    <ligand>
        <name>a divalent metal cation</name>
        <dbReference type="ChEBI" id="CHEBI:60240"/>
        <label>1</label>
    </ligand>
</feature>
<evidence type="ECO:0000256" key="3">
    <source>
        <dbReference type="ARBA" id="ARBA00022723"/>
    </source>
</evidence>
<dbReference type="GO" id="GO:0046872">
    <property type="term" value="F:metal ion binding"/>
    <property type="evidence" value="ECO:0007669"/>
    <property type="project" value="UniProtKB-KW"/>
</dbReference>
<dbReference type="InterPro" id="IPR036069">
    <property type="entry name" value="DUF34/NIF3_sf"/>
</dbReference>
<reference evidence="5" key="1">
    <citation type="journal article" date="2021" name="PeerJ">
        <title>Extensive microbial diversity within the chicken gut microbiome revealed by metagenomics and culture.</title>
        <authorList>
            <person name="Gilroy R."/>
            <person name="Ravi A."/>
            <person name="Getino M."/>
            <person name="Pursley I."/>
            <person name="Horton D.L."/>
            <person name="Alikhan N.F."/>
            <person name="Baker D."/>
            <person name="Gharbi K."/>
            <person name="Hall N."/>
            <person name="Watson M."/>
            <person name="Adriaenssens E.M."/>
            <person name="Foster-Nyarko E."/>
            <person name="Jarju S."/>
            <person name="Secka A."/>
            <person name="Antonio M."/>
            <person name="Oren A."/>
            <person name="Chaudhuri R.R."/>
            <person name="La Ragione R."/>
            <person name="Hildebrand F."/>
            <person name="Pallen M.J."/>
        </authorList>
    </citation>
    <scope>NUCLEOTIDE SEQUENCE</scope>
    <source>
        <strain evidence="5">CHK189-11263</strain>
    </source>
</reference>
<dbReference type="Proteomes" id="UP000824208">
    <property type="component" value="Unassembled WGS sequence"/>
</dbReference>
<dbReference type="PANTHER" id="PTHR13799">
    <property type="entry name" value="NGG1 INTERACTING FACTOR 3"/>
    <property type="match status" value="1"/>
</dbReference>
<protein>
    <recommendedName>
        <fullName evidence="2">GTP cyclohydrolase 1 type 2 homolog</fullName>
    </recommendedName>
</protein>
<sequence length="265" mass="28400">MRTVTEIYRYLDTMAPFGLQMDFDNAGFLVGRGDREVRKILVALDITEEVAAEAVELGAELIVSHHPVIFHPARSVTDADPTGRILLALTEGKVAAVCAHTNLDAVAGGVNDALAQRLGLQRLEQLHPDGVDGAGRPYGIGRVGVLEGIPVYLPAFAQRVKEVLGAAGVRYVDARRPVRRVAVGGGACGDMLSDAVKLGCDTFVTSDVKYNVFLDAKALGVNLIDAGHYATEQVVCPVLVKWLQGAFPDLEVVQSARHREVYACL</sequence>
<evidence type="ECO:0000313" key="5">
    <source>
        <dbReference type="EMBL" id="HJB57476.1"/>
    </source>
</evidence>
<evidence type="ECO:0000313" key="6">
    <source>
        <dbReference type="Proteomes" id="UP000824208"/>
    </source>
</evidence>
<reference evidence="5" key="2">
    <citation type="submission" date="2021-04" db="EMBL/GenBank/DDBJ databases">
        <authorList>
            <person name="Gilroy R."/>
        </authorList>
    </citation>
    <scope>NUCLEOTIDE SEQUENCE</scope>
    <source>
        <strain evidence="5">CHK189-11263</strain>
    </source>
</reference>
<evidence type="ECO:0000256" key="1">
    <source>
        <dbReference type="ARBA" id="ARBA00006964"/>
    </source>
</evidence>
<comment type="caution">
    <text evidence="5">The sequence shown here is derived from an EMBL/GenBank/DDBJ whole genome shotgun (WGS) entry which is preliminary data.</text>
</comment>
<dbReference type="GO" id="GO:0005737">
    <property type="term" value="C:cytoplasm"/>
    <property type="evidence" value="ECO:0007669"/>
    <property type="project" value="TreeGrafter"/>
</dbReference>
<dbReference type="NCBIfam" id="TIGR00486">
    <property type="entry name" value="YbgI_SA1388"/>
    <property type="match status" value="1"/>
</dbReference>
<evidence type="ECO:0000256" key="4">
    <source>
        <dbReference type="PIRSR" id="PIRSR602678-1"/>
    </source>
</evidence>
<comment type="similarity">
    <text evidence="1">Belongs to the GTP cyclohydrolase I type 2/NIF3 family.</text>
</comment>
<accession>A0A9D2MCH4</accession>
<feature type="binding site" evidence="4">
    <location>
        <position position="232"/>
    </location>
    <ligand>
        <name>a divalent metal cation</name>
        <dbReference type="ChEBI" id="CHEBI:60240"/>
        <label>1</label>
    </ligand>
</feature>
<dbReference type="Pfam" id="PF01784">
    <property type="entry name" value="DUF34_NIF3"/>
    <property type="match status" value="1"/>
</dbReference>
<feature type="binding site" evidence="4">
    <location>
        <position position="104"/>
    </location>
    <ligand>
        <name>a divalent metal cation</name>
        <dbReference type="ChEBI" id="CHEBI:60240"/>
        <label>1</label>
    </ligand>
</feature>
<dbReference type="PANTHER" id="PTHR13799:SF14">
    <property type="entry name" value="GTP CYCLOHYDROLASE 1 TYPE 2 HOMOLOG"/>
    <property type="match status" value="1"/>
</dbReference>
<proteinExistence type="inferred from homology"/>
<dbReference type="SUPFAM" id="SSF102705">
    <property type="entry name" value="NIF3 (NGG1p interacting factor 3)-like"/>
    <property type="match status" value="1"/>
</dbReference>
<name>A0A9D2MCH4_9FIRM</name>
<dbReference type="EMBL" id="DWYC01000069">
    <property type="protein sequence ID" value="HJB57476.1"/>
    <property type="molecule type" value="Genomic_DNA"/>
</dbReference>
<dbReference type="Gene3D" id="3.40.1390.30">
    <property type="entry name" value="NIF3 (NGG1p interacting factor 3)-like"/>
    <property type="match status" value="2"/>
</dbReference>
<keyword evidence="3 4" id="KW-0479">Metal-binding</keyword>
<feature type="binding site" evidence="4">
    <location>
        <position position="65"/>
    </location>
    <ligand>
        <name>a divalent metal cation</name>
        <dbReference type="ChEBI" id="CHEBI:60240"/>
        <label>1</label>
    </ligand>
</feature>
<feature type="binding site" evidence="4">
    <location>
        <position position="66"/>
    </location>
    <ligand>
        <name>a divalent metal cation</name>
        <dbReference type="ChEBI" id="CHEBI:60240"/>
        <label>1</label>
    </ligand>
</feature>
<dbReference type="FunFam" id="3.40.1390.30:FF:000001">
    <property type="entry name" value="GTP cyclohydrolase 1 type 2"/>
    <property type="match status" value="1"/>
</dbReference>
<organism evidence="5 6">
    <name type="scientific">Candidatus Flavonifractor intestinipullorum</name>
    <dbReference type="NCBI Taxonomy" id="2838587"/>
    <lineage>
        <taxon>Bacteria</taxon>
        <taxon>Bacillati</taxon>
        <taxon>Bacillota</taxon>
        <taxon>Clostridia</taxon>
        <taxon>Eubacteriales</taxon>
        <taxon>Oscillospiraceae</taxon>
        <taxon>Flavonifractor</taxon>
    </lineage>
</organism>